<accession>A0A1I8FFH3</accession>
<dbReference type="AlphaFoldDB" id="A0A1I8FFH3"/>
<proteinExistence type="predicted"/>
<evidence type="ECO:0000313" key="2">
    <source>
        <dbReference type="WBParaSite" id="maker-unitig_31142-snap-gene-0.2-mRNA-1"/>
    </source>
</evidence>
<sequence>MPTRKNQGDALTAFRSEISEPTAKSVEKLALPGLASRRCSPRASFQPPAVSSSVPAPVARQATSWRWLESPSSVTTARSCNPAASSSRRRSAAMMAASPGPSLANSGAFRRLLVNAWVTEIDASKSSFRDLLTQPAVGKETHRAAASLRDIVAEDPTPLRKLTPEAAEAPRRRRWAMAAAPPPGFARPAFRRQRRVRLDAARGWATSDAIAEVPERRRPDCGPDCSEMLQFVARGWQVLQVSGWRKAARDRQAEKREPGLGAALLSSNRAAAGPGPSRCVDRTRLFYCQAVYKLEHGAACFNKAVDADLDLVGSLGRMRRGRAPGRQGRTRPRICCGTRAALANPHRTSESAQPLAQTPRDRLALPQPRLLCLERLGPDERGLANTALDLFSLALDDMRLAEGAPPKLAAPPLLRSLRWSCEPPCPNCLICRCLSLAGRYEEDLCYIGFSIAKLSTRDAPDAYEQLELASSYFCLAVERVTHSELAGSVWATFMAAAEHLSMEDTAKTLCGRRWRGRQQMSTLSAVYWPMCHTTCRLWCRQD</sequence>
<organism evidence="1 2">
    <name type="scientific">Macrostomum lignano</name>
    <dbReference type="NCBI Taxonomy" id="282301"/>
    <lineage>
        <taxon>Eukaryota</taxon>
        <taxon>Metazoa</taxon>
        <taxon>Spiralia</taxon>
        <taxon>Lophotrochozoa</taxon>
        <taxon>Platyhelminthes</taxon>
        <taxon>Rhabditophora</taxon>
        <taxon>Macrostomorpha</taxon>
        <taxon>Macrostomida</taxon>
        <taxon>Macrostomidae</taxon>
        <taxon>Macrostomum</taxon>
    </lineage>
</organism>
<reference evidence="2" key="1">
    <citation type="submission" date="2016-11" db="UniProtKB">
        <authorList>
            <consortium name="WormBaseParasite"/>
        </authorList>
    </citation>
    <scope>IDENTIFICATION</scope>
</reference>
<dbReference type="WBParaSite" id="maker-unitig_31142-snap-gene-0.2-mRNA-1">
    <property type="protein sequence ID" value="maker-unitig_31142-snap-gene-0.2-mRNA-1"/>
    <property type="gene ID" value="maker-unitig_31142-snap-gene-0.2"/>
</dbReference>
<name>A0A1I8FFH3_9PLAT</name>
<keyword evidence="1" id="KW-1185">Reference proteome</keyword>
<dbReference type="Proteomes" id="UP000095280">
    <property type="component" value="Unplaced"/>
</dbReference>
<protein>
    <submittedName>
        <fullName evidence="2">Separase</fullName>
    </submittedName>
</protein>
<evidence type="ECO:0000313" key="1">
    <source>
        <dbReference type="Proteomes" id="UP000095280"/>
    </source>
</evidence>